<keyword evidence="3" id="KW-1185">Reference proteome</keyword>
<protein>
    <submittedName>
        <fullName evidence="2">Sialidase family protein</fullName>
        <ecNumber evidence="2">3.2.1.-</ecNumber>
    </submittedName>
</protein>
<keyword evidence="2" id="KW-0326">Glycosidase</keyword>
<dbReference type="CDD" id="cd15482">
    <property type="entry name" value="Sialidase_non-viral"/>
    <property type="match status" value="1"/>
</dbReference>
<feature type="region of interest" description="Disordered" evidence="1">
    <location>
        <begin position="413"/>
        <end position="434"/>
    </location>
</feature>
<dbReference type="Proteomes" id="UP001352263">
    <property type="component" value="Unassembled WGS sequence"/>
</dbReference>
<reference evidence="2 3" key="1">
    <citation type="submission" date="2023-10" db="EMBL/GenBank/DDBJ databases">
        <title>Noviherbaspirillum sp. CPCC 100848 genome assembly.</title>
        <authorList>
            <person name="Li X.Y."/>
            <person name="Fang X.M."/>
        </authorList>
    </citation>
    <scope>NUCLEOTIDE SEQUENCE [LARGE SCALE GENOMIC DNA]</scope>
    <source>
        <strain evidence="2 3">CPCC 100848</strain>
    </source>
</reference>
<evidence type="ECO:0000313" key="2">
    <source>
        <dbReference type="EMBL" id="MEC4721620.1"/>
    </source>
</evidence>
<dbReference type="RefSeq" id="WP_326508306.1">
    <property type="nucleotide sequence ID" value="NZ_JAWIIV010000020.1"/>
</dbReference>
<dbReference type="InterPro" id="IPR036278">
    <property type="entry name" value="Sialidase_sf"/>
</dbReference>
<sequence length="479" mass="50805">MLASLNSSALPLTAARWPCFRLGECKAFVLSCIIACLAPGAAASSSKAAEMEVAWRDSVAVAEGGGEKGPWQQNDSRYSYVDDATVSLDPQGNAAVAWVDQARKDVFFRLIPAAGTKAEEGASVNVSRSASTFSWLPRIERAPDAPHRIYVLWQEIIFSGGSHGGDMLIARSEDNGVSFSPPLNVSESIGGDGKGRINSKVWHNGSQDLVAGPGGLLYFAWTEYDGMLWFSRSNDGGRSFTRPQRIAGGGQARPVRAPSLALAEDGAVYLAWTTGEDDGADIHVAKSVDGGESFGAPVIVAPTDRYADAPKLAAGPGGVLHLAYAQSEGGPFARHAIRYTQSSDGGRSFRAPMEVAAPATTPTSMTGRGKSLHFPSLALDGLGRVMIVYEQFPDVRRDPRGLGFVLSSDGGRSFSAPMPVPHSADPKGGTNGSHQGRLMEKLALDRDGRIAVANTSLLQGRQSRAWLIRGQLVPARREK</sequence>
<dbReference type="EMBL" id="JAWIIV010000020">
    <property type="protein sequence ID" value="MEC4721620.1"/>
    <property type="molecule type" value="Genomic_DNA"/>
</dbReference>
<comment type="caution">
    <text evidence="2">The sequence shown here is derived from an EMBL/GenBank/DDBJ whole genome shotgun (WGS) entry which is preliminary data.</text>
</comment>
<evidence type="ECO:0000313" key="3">
    <source>
        <dbReference type="Proteomes" id="UP001352263"/>
    </source>
</evidence>
<name>A0ABU6JDK7_9BURK</name>
<organism evidence="2 3">
    <name type="scientific">Noviherbaspirillum album</name>
    <dbReference type="NCBI Taxonomy" id="3080276"/>
    <lineage>
        <taxon>Bacteria</taxon>
        <taxon>Pseudomonadati</taxon>
        <taxon>Pseudomonadota</taxon>
        <taxon>Betaproteobacteria</taxon>
        <taxon>Burkholderiales</taxon>
        <taxon>Oxalobacteraceae</taxon>
        <taxon>Noviherbaspirillum</taxon>
    </lineage>
</organism>
<accession>A0ABU6JDK7</accession>
<evidence type="ECO:0000256" key="1">
    <source>
        <dbReference type="SAM" id="MobiDB-lite"/>
    </source>
</evidence>
<dbReference type="SUPFAM" id="SSF50939">
    <property type="entry name" value="Sialidases"/>
    <property type="match status" value="1"/>
</dbReference>
<gene>
    <name evidence="2" type="ORF">RY831_20850</name>
</gene>
<dbReference type="GO" id="GO:0016798">
    <property type="term" value="F:hydrolase activity, acting on glycosyl bonds"/>
    <property type="evidence" value="ECO:0007669"/>
    <property type="project" value="UniProtKB-KW"/>
</dbReference>
<dbReference type="Gene3D" id="2.120.10.10">
    <property type="match status" value="1"/>
</dbReference>
<dbReference type="EC" id="3.2.1.-" evidence="2"/>
<keyword evidence="2" id="KW-0378">Hydrolase</keyword>
<proteinExistence type="predicted"/>